<feature type="domain" description="Thioesterase" evidence="1">
    <location>
        <begin position="74"/>
        <end position="147"/>
    </location>
</feature>
<dbReference type="InterPro" id="IPR029069">
    <property type="entry name" value="HotDog_dom_sf"/>
</dbReference>
<dbReference type="SUPFAM" id="SSF54637">
    <property type="entry name" value="Thioesterase/thiol ester dehydrase-isomerase"/>
    <property type="match status" value="1"/>
</dbReference>
<accession>A0AAV8UY72</accession>
<dbReference type="Pfam" id="PF03061">
    <property type="entry name" value="4HBT"/>
    <property type="match status" value="1"/>
</dbReference>
<organism evidence="2 3">
    <name type="scientific">Rhodosorus marinus</name>
    <dbReference type="NCBI Taxonomy" id="101924"/>
    <lineage>
        <taxon>Eukaryota</taxon>
        <taxon>Rhodophyta</taxon>
        <taxon>Stylonematophyceae</taxon>
        <taxon>Stylonematales</taxon>
        <taxon>Stylonemataceae</taxon>
        <taxon>Rhodosorus</taxon>
    </lineage>
</organism>
<sequence length="187" mass="21172">MDVDGKRNFLKILVSLENRESLAPYDFEALIDGEREKRNFASNHIQQDRYFIDKHAETLYRVVMVDENCEGPVGYVHGGFSASLLDQNMGRTVLALRGMSATVRLEVDYRRPLKTKDSFQIRSWIEEETERKIVMNGTILDSADQLCVEALGVFVKMNLADLLLVGTMQPSLENAVGYKTIFKAFGG</sequence>
<proteinExistence type="predicted"/>
<gene>
    <name evidence="2" type="ORF">NDN08_007661</name>
</gene>
<evidence type="ECO:0000313" key="2">
    <source>
        <dbReference type="EMBL" id="KAJ8907550.1"/>
    </source>
</evidence>
<reference evidence="2 3" key="1">
    <citation type="journal article" date="2023" name="Nat. Commun.">
        <title>Origin of minicircular mitochondrial genomes in red algae.</title>
        <authorList>
            <person name="Lee Y."/>
            <person name="Cho C.H."/>
            <person name="Lee Y.M."/>
            <person name="Park S.I."/>
            <person name="Yang J.H."/>
            <person name="West J.A."/>
            <person name="Bhattacharya D."/>
            <person name="Yoon H.S."/>
        </authorList>
    </citation>
    <scope>NUCLEOTIDE SEQUENCE [LARGE SCALE GENOMIC DNA]</scope>
    <source>
        <strain evidence="2 3">CCMP1338</strain>
        <tissue evidence="2">Whole cell</tissue>
    </source>
</reference>
<dbReference type="CDD" id="cd03443">
    <property type="entry name" value="PaaI_thioesterase"/>
    <property type="match status" value="1"/>
</dbReference>
<evidence type="ECO:0000259" key="1">
    <source>
        <dbReference type="Pfam" id="PF03061"/>
    </source>
</evidence>
<evidence type="ECO:0000313" key="3">
    <source>
        <dbReference type="Proteomes" id="UP001157974"/>
    </source>
</evidence>
<comment type="caution">
    <text evidence="2">The sequence shown here is derived from an EMBL/GenBank/DDBJ whole genome shotgun (WGS) entry which is preliminary data.</text>
</comment>
<keyword evidence="3" id="KW-1185">Reference proteome</keyword>
<dbReference type="PANTHER" id="PTHR47260">
    <property type="entry name" value="UPF0644 PROTEIN PB2B4.06"/>
    <property type="match status" value="1"/>
</dbReference>
<dbReference type="Gene3D" id="3.10.129.10">
    <property type="entry name" value="Hotdog Thioesterase"/>
    <property type="match status" value="1"/>
</dbReference>
<dbReference type="EMBL" id="JAMWBK010000002">
    <property type="protein sequence ID" value="KAJ8907550.1"/>
    <property type="molecule type" value="Genomic_DNA"/>
</dbReference>
<dbReference type="AlphaFoldDB" id="A0AAV8UY72"/>
<name>A0AAV8UY72_9RHOD</name>
<dbReference type="InterPro" id="IPR006683">
    <property type="entry name" value="Thioestr_dom"/>
</dbReference>
<protein>
    <recommendedName>
        <fullName evidence="1">Thioesterase domain-containing protein</fullName>
    </recommendedName>
</protein>
<dbReference type="InterPro" id="IPR052061">
    <property type="entry name" value="PTE-AB_protein"/>
</dbReference>
<dbReference type="PANTHER" id="PTHR47260:SF1">
    <property type="entry name" value="UPF0644 PROTEIN PB2B4.06"/>
    <property type="match status" value="1"/>
</dbReference>
<dbReference type="Proteomes" id="UP001157974">
    <property type="component" value="Unassembled WGS sequence"/>
</dbReference>